<dbReference type="Proteomes" id="UP001331761">
    <property type="component" value="Unassembled WGS sequence"/>
</dbReference>
<evidence type="ECO:0000313" key="3">
    <source>
        <dbReference type="Proteomes" id="UP001331761"/>
    </source>
</evidence>
<organism evidence="2 3">
    <name type="scientific">Trichostrongylus colubriformis</name>
    <name type="common">Black scour worm</name>
    <dbReference type="NCBI Taxonomy" id="6319"/>
    <lineage>
        <taxon>Eukaryota</taxon>
        <taxon>Metazoa</taxon>
        <taxon>Ecdysozoa</taxon>
        <taxon>Nematoda</taxon>
        <taxon>Chromadorea</taxon>
        <taxon>Rhabditida</taxon>
        <taxon>Rhabditina</taxon>
        <taxon>Rhabditomorpha</taxon>
        <taxon>Strongyloidea</taxon>
        <taxon>Trichostrongylidae</taxon>
        <taxon>Trichostrongylus</taxon>
    </lineage>
</organism>
<keyword evidence="3" id="KW-1185">Reference proteome</keyword>
<dbReference type="EMBL" id="WIXE01008816">
    <property type="protein sequence ID" value="KAK5978968.1"/>
    <property type="molecule type" value="Genomic_DNA"/>
</dbReference>
<dbReference type="AlphaFoldDB" id="A0AAN8G4Y9"/>
<reference evidence="2 3" key="1">
    <citation type="submission" date="2019-10" db="EMBL/GenBank/DDBJ databases">
        <title>Assembly and Annotation for the nematode Trichostrongylus colubriformis.</title>
        <authorList>
            <person name="Martin J."/>
        </authorList>
    </citation>
    <scope>NUCLEOTIDE SEQUENCE [LARGE SCALE GENOMIC DNA]</scope>
    <source>
        <strain evidence="2">G859</strain>
        <tissue evidence="2">Whole worm</tissue>
    </source>
</reference>
<proteinExistence type="predicted"/>
<name>A0AAN8G4Y9_TRICO</name>
<sequence length="205" mass="23184">GFETRGTTLSNARLTLDAIEKAEATAVDILLSNLQKHVAKRQAKTFKLSNNSDRSDSFSEAYMKEKLREASPSTKINALSTSTPNYTTTLEPISIDYNDYGTDTEPKVSDLSDPCVQYSAMGTRIPYEYMDYMAKIIFEIKAKEVFSVDVFRRLCEVDAIVDKLLNNSIYQPTKLPTKHSFNLPFYANCLQFSTPNRCDAINDRE</sequence>
<dbReference type="EMBL" id="WIXE01003729">
    <property type="protein sequence ID" value="KAK5983680.1"/>
    <property type="molecule type" value="Genomic_DNA"/>
</dbReference>
<comment type="caution">
    <text evidence="2">The sequence shown here is derived from an EMBL/GenBank/DDBJ whole genome shotgun (WGS) entry which is preliminary data.</text>
</comment>
<evidence type="ECO:0000313" key="1">
    <source>
        <dbReference type="EMBL" id="KAK5978968.1"/>
    </source>
</evidence>
<gene>
    <name evidence="2" type="ORF">GCK32_019311</name>
    <name evidence="1" type="ORF">GCK32_019395</name>
</gene>
<feature type="non-terminal residue" evidence="2">
    <location>
        <position position="1"/>
    </location>
</feature>
<protein>
    <submittedName>
        <fullName evidence="2">Uncharacterized protein</fullName>
    </submittedName>
</protein>
<accession>A0AAN8G4Y9</accession>
<evidence type="ECO:0000313" key="2">
    <source>
        <dbReference type="EMBL" id="KAK5983680.1"/>
    </source>
</evidence>